<dbReference type="PANTHER" id="PTHR11662:SF446">
    <property type="entry name" value="SODIUM-DEPENDENT PHOSPHATE TRANSPORT PROTEIN 1, CHLOROPLASTIC"/>
    <property type="match status" value="1"/>
</dbReference>
<keyword evidence="4" id="KW-0472">Membrane</keyword>
<dbReference type="GO" id="GO:0016020">
    <property type="term" value="C:membrane"/>
    <property type="evidence" value="ECO:0007669"/>
    <property type="project" value="UniProtKB-SubCell"/>
</dbReference>
<dbReference type="InterPro" id="IPR050382">
    <property type="entry name" value="MFS_Na/Anion_cotransporter"/>
</dbReference>
<reference evidence="5" key="5">
    <citation type="journal article" date="2021" name="G3 (Bethesda)">
        <title>Aegilops tauschii genome assembly Aet v5.0 features greater sequence contiguity and improved annotation.</title>
        <authorList>
            <person name="Wang L."/>
            <person name="Zhu T."/>
            <person name="Rodriguez J.C."/>
            <person name="Deal K.R."/>
            <person name="Dubcovsky J."/>
            <person name="McGuire P.E."/>
            <person name="Lux T."/>
            <person name="Spannagl M."/>
            <person name="Mayer K.F.X."/>
            <person name="Baldrich P."/>
            <person name="Meyers B.C."/>
            <person name="Huo N."/>
            <person name="Gu Y.Q."/>
            <person name="Zhou H."/>
            <person name="Devos K.M."/>
            <person name="Bennetzen J.L."/>
            <person name="Unver T."/>
            <person name="Budak H."/>
            <person name="Gulick P.J."/>
            <person name="Galiba G."/>
            <person name="Kalapos B."/>
            <person name="Nelson D.R."/>
            <person name="Li P."/>
            <person name="You F.M."/>
            <person name="Luo M.C."/>
            <person name="Dvorak J."/>
        </authorList>
    </citation>
    <scope>NUCLEOTIDE SEQUENCE [LARGE SCALE GENOMIC DNA]</scope>
    <source>
        <strain evidence="5">cv. AL8/78</strain>
    </source>
</reference>
<dbReference type="EnsemblPlants" id="AET3Gv20431200.15">
    <property type="protein sequence ID" value="AET3Gv20431200.15"/>
    <property type="gene ID" value="AET3Gv20431200"/>
</dbReference>
<reference evidence="5" key="4">
    <citation type="submission" date="2019-03" db="UniProtKB">
        <authorList>
            <consortium name="EnsemblPlants"/>
        </authorList>
    </citation>
    <scope>IDENTIFICATION</scope>
</reference>
<proteinExistence type="predicted"/>
<name>A0A453ERN2_AEGTS</name>
<organism evidence="5 6">
    <name type="scientific">Aegilops tauschii subsp. strangulata</name>
    <name type="common">Goatgrass</name>
    <dbReference type="NCBI Taxonomy" id="200361"/>
    <lineage>
        <taxon>Eukaryota</taxon>
        <taxon>Viridiplantae</taxon>
        <taxon>Streptophyta</taxon>
        <taxon>Embryophyta</taxon>
        <taxon>Tracheophyta</taxon>
        <taxon>Spermatophyta</taxon>
        <taxon>Magnoliopsida</taxon>
        <taxon>Liliopsida</taxon>
        <taxon>Poales</taxon>
        <taxon>Poaceae</taxon>
        <taxon>BOP clade</taxon>
        <taxon>Pooideae</taxon>
        <taxon>Triticodae</taxon>
        <taxon>Triticeae</taxon>
        <taxon>Triticinae</taxon>
        <taxon>Aegilops</taxon>
    </lineage>
</organism>
<protein>
    <submittedName>
        <fullName evidence="5">Uncharacterized protein</fullName>
    </submittedName>
</protein>
<evidence type="ECO:0000313" key="5">
    <source>
        <dbReference type="EnsemblPlants" id="AET3Gv20431200.15"/>
    </source>
</evidence>
<reference evidence="5" key="3">
    <citation type="journal article" date="2017" name="Nature">
        <title>Genome sequence of the progenitor of the wheat D genome Aegilops tauschii.</title>
        <authorList>
            <person name="Luo M.C."/>
            <person name="Gu Y.Q."/>
            <person name="Puiu D."/>
            <person name="Wang H."/>
            <person name="Twardziok S.O."/>
            <person name="Deal K.R."/>
            <person name="Huo N."/>
            <person name="Zhu T."/>
            <person name="Wang L."/>
            <person name="Wang Y."/>
            <person name="McGuire P.E."/>
            <person name="Liu S."/>
            <person name="Long H."/>
            <person name="Ramasamy R.K."/>
            <person name="Rodriguez J.C."/>
            <person name="Van S.L."/>
            <person name="Yuan L."/>
            <person name="Wang Z."/>
            <person name="Xia Z."/>
            <person name="Xiao L."/>
            <person name="Anderson O.D."/>
            <person name="Ouyang S."/>
            <person name="Liang Y."/>
            <person name="Zimin A.V."/>
            <person name="Pertea G."/>
            <person name="Qi P."/>
            <person name="Bennetzen J.L."/>
            <person name="Dai X."/>
            <person name="Dawson M.W."/>
            <person name="Muller H.G."/>
            <person name="Kugler K."/>
            <person name="Rivarola-Duarte L."/>
            <person name="Spannagl M."/>
            <person name="Mayer K.F.X."/>
            <person name="Lu F.H."/>
            <person name="Bevan M.W."/>
            <person name="Leroy P."/>
            <person name="Li P."/>
            <person name="You F.M."/>
            <person name="Sun Q."/>
            <person name="Liu Z."/>
            <person name="Lyons E."/>
            <person name="Wicker T."/>
            <person name="Salzberg S.L."/>
            <person name="Devos K.M."/>
            <person name="Dvorak J."/>
        </authorList>
    </citation>
    <scope>NUCLEOTIDE SEQUENCE [LARGE SCALE GENOMIC DNA]</scope>
    <source>
        <strain evidence="5">cv. AL8/78</strain>
    </source>
</reference>
<dbReference type="Proteomes" id="UP000015105">
    <property type="component" value="Chromosome 3D"/>
</dbReference>
<accession>A0A453ERN2</accession>
<reference evidence="6" key="2">
    <citation type="journal article" date="2017" name="Nat. Plants">
        <title>The Aegilops tauschii genome reveals multiple impacts of transposons.</title>
        <authorList>
            <person name="Zhao G."/>
            <person name="Zou C."/>
            <person name="Li K."/>
            <person name="Wang K."/>
            <person name="Li T."/>
            <person name="Gao L."/>
            <person name="Zhang X."/>
            <person name="Wang H."/>
            <person name="Yang Z."/>
            <person name="Liu X."/>
            <person name="Jiang W."/>
            <person name="Mao L."/>
            <person name="Kong X."/>
            <person name="Jiao Y."/>
            <person name="Jia J."/>
        </authorList>
    </citation>
    <scope>NUCLEOTIDE SEQUENCE [LARGE SCALE GENOMIC DNA]</scope>
    <source>
        <strain evidence="6">cv. AL8/78</strain>
    </source>
</reference>
<sequence>MHVHLLQIMQSIGFLGPAFFLSQLSHIDSPALAVLCMACSQGSDAFSQSGLYSNHQDIGPRYAGCTTWSLQHSWGSSWCIWHSSNWIHLAARFLGRCLQIVCNSLSCWNCDMEFIFNGRENH</sequence>
<evidence type="ECO:0000256" key="4">
    <source>
        <dbReference type="ARBA" id="ARBA00023136"/>
    </source>
</evidence>
<reference evidence="6" key="1">
    <citation type="journal article" date="2014" name="Science">
        <title>Ancient hybridizations among the ancestral genomes of bread wheat.</title>
        <authorList>
            <consortium name="International Wheat Genome Sequencing Consortium,"/>
            <person name="Marcussen T."/>
            <person name="Sandve S.R."/>
            <person name="Heier L."/>
            <person name="Spannagl M."/>
            <person name="Pfeifer M."/>
            <person name="Jakobsen K.S."/>
            <person name="Wulff B.B."/>
            <person name="Steuernagel B."/>
            <person name="Mayer K.F."/>
            <person name="Olsen O.A."/>
        </authorList>
    </citation>
    <scope>NUCLEOTIDE SEQUENCE [LARGE SCALE GENOMIC DNA]</scope>
    <source>
        <strain evidence="6">cv. AL8/78</strain>
    </source>
</reference>
<comment type="subcellular location">
    <subcellularLocation>
        <location evidence="1">Membrane</location>
        <topology evidence="1">Multi-pass membrane protein</topology>
    </subcellularLocation>
</comment>
<keyword evidence="6" id="KW-1185">Reference proteome</keyword>
<evidence type="ECO:0000256" key="1">
    <source>
        <dbReference type="ARBA" id="ARBA00004141"/>
    </source>
</evidence>
<evidence type="ECO:0000256" key="3">
    <source>
        <dbReference type="ARBA" id="ARBA00022989"/>
    </source>
</evidence>
<keyword evidence="2" id="KW-0812">Transmembrane</keyword>
<evidence type="ECO:0000256" key="2">
    <source>
        <dbReference type="ARBA" id="ARBA00022692"/>
    </source>
</evidence>
<dbReference type="PANTHER" id="PTHR11662">
    <property type="entry name" value="SOLUTE CARRIER FAMILY 17"/>
    <property type="match status" value="1"/>
</dbReference>
<dbReference type="AlphaFoldDB" id="A0A453ERN2"/>
<evidence type="ECO:0000313" key="6">
    <source>
        <dbReference type="Proteomes" id="UP000015105"/>
    </source>
</evidence>
<dbReference type="Gramene" id="AET3Gv20431200.15">
    <property type="protein sequence ID" value="AET3Gv20431200.15"/>
    <property type="gene ID" value="AET3Gv20431200"/>
</dbReference>
<keyword evidence="3" id="KW-1133">Transmembrane helix</keyword>